<comment type="caution">
    <text evidence="8">The sequence shown here is derived from an EMBL/GenBank/DDBJ whole genome shotgun (WGS) entry which is preliminary data.</text>
</comment>
<evidence type="ECO:0000313" key="9">
    <source>
        <dbReference type="Proteomes" id="UP000034290"/>
    </source>
</evidence>
<sequence>MALVAVSHFATPKPRVSRVLLSSMRDAVLGKDYELSIAFVDEKEMRRLNKKYRGKSSSTDILSFPLSATSGEIVFCMKDVEEQAPLFGRTTPNFLKFLFIHGLVHLKGYAHGSRMESEERKFQKRFGI</sequence>
<dbReference type="GO" id="GO:0008270">
    <property type="term" value="F:zinc ion binding"/>
    <property type="evidence" value="ECO:0007669"/>
    <property type="project" value="UniProtKB-UniRule"/>
</dbReference>
<evidence type="ECO:0000256" key="1">
    <source>
        <dbReference type="ARBA" id="ARBA00010875"/>
    </source>
</evidence>
<dbReference type="GO" id="GO:0004521">
    <property type="term" value="F:RNA endonuclease activity"/>
    <property type="evidence" value="ECO:0007669"/>
    <property type="project" value="UniProtKB-UniRule"/>
</dbReference>
<proteinExistence type="inferred from homology"/>
<dbReference type="Gene3D" id="3.40.390.30">
    <property type="entry name" value="Metalloproteases ('zincins'), catalytic domain"/>
    <property type="match status" value="1"/>
</dbReference>
<dbReference type="GO" id="GO:0006364">
    <property type="term" value="P:rRNA processing"/>
    <property type="evidence" value="ECO:0007669"/>
    <property type="project" value="UniProtKB-UniRule"/>
</dbReference>
<reference evidence="8 9" key="1">
    <citation type="journal article" date="2015" name="Nature">
        <title>rRNA introns, odd ribosomes, and small enigmatic genomes across a large radiation of phyla.</title>
        <authorList>
            <person name="Brown C.T."/>
            <person name="Hug L.A."/>
            <person name="Thomas B.C."/>
            <person name="Sharon I."/>
            <person name="Castelle C.J."/>
            <person name="Singh A."/>
            <person name="Wilkins M.J."/>
            <person name="Williams K.H."/>
            <person name="Banfield J.F."/>
        </authorList>
    </citation>
    <scope>NUCLEOTIDE SEQUENCE [LARGE SCALE GENOMIC DNA]</scope>
</reference>
<keyword evidence="7" id="KW-0963">Cytoplasm</keyword>
<name>A0A0G1XYY0_9BACT</name>
<dbReference type="Pfam" id="PF02130">
    <property type="entry name" value="YbeY"/>
    <property type="match status" value="1"/>
</dbReference>
<feature type="binding site" evidence="7">
    <location>
        <position position="111"/>
    </location>
    <ligand>
        <name>Zn(2+)</name>
        <dbReference type="ChEBI" id="CHEBI:29105"/>
        <note>catalytic</note>
    </ligand>
</feature>
<comment type="cofactor">
    <cofactor evidence="7">
        <name>Zn(2+)</name>
        <dbReference type="ChEBI" id="CHEBI:29105"/>
    </cofactor>
    <text evidence="7">Binds 1 zinc ion.</text>
</comment>
<dbReference type="InterPro" id="IPR002036">
    <property type="entry name" value="YbeY"/>
</dbReference>
<keyword evidence="4 7" id="KW-0255">Endonuclease</keyword>
<keyword evidence="6 7" id="KW-0862">Zinc</keyword>
<dbReference type="GO" id="GO:0004222">
    <property type="term" value="F:metalloendopeptidase activity"/>
    <property type="evidence" value="ECO:0007669"/>
    <property type="project" value="InterPro"/>
</dbReference>
<evidence type="ECO:0000256" key="3">
    <source>
        <dbReference type="ARBA" id="ARBA00022723"/>
    </source>
</evidence>
<comment type="subcellular location">
    <subcellularLocation>
        <location evidence="7">Cytoplasm</location>
    </subcellularLocation>
</comment>
<accession>A0A0G1XYY0</accession>
<organism evidence="8 9">
    <name type="scientific">Candidatus Giovannonibacteria bacterium GW2011_GWA2_53_7</name>
    <dbReference type="NCBI Taxonomy" id="1618650"/>
    <lineage>
        <taxon>Bacteria</taxon>
        <taxon>Candidatus Giovannoniibacteriota</taxon>
    </lineage>
</organism>
<dbReference type="AlphaFoldDB" id="A0A0G1XYY0"/>
<keyword evidence="3 7" id="KW-0479">Metal-binding</keyword>
<gene>
    <name evidence="7" type="primary">ybeY</name>
    <name evidence="8" type="ORF">UY81_C0032G0003</name>
</gene>
<dbReference type="PANTHER" id="PTHR46986:SF1">
    <property type="entry name" value="ENDORIBONUCLEASE YBEY, CHLOROPLASTIC"/>
    <property type="match status" value="1"/>
</dbReference>
<dbReference type="PANTHER" id="PTHR46986">
    <property type="entry name" value="ENDORIBONUCLEASE YBEY, CHLOROPLASTIC"/>
    <property type="match status" value="1"/>
</dbReference>
<keyword evidence="7" id="KW-0698">rRNA processing</keyword>
<evidence type="ECO:0000256" key="6">
    <source>
        <dbReference type="ARBA" id="ARBA00022833"/>
    </source>
</evidence>
<dbReference type="HAMAP" id="MF_00009">
    <property type="entry name" value="Endoribonucl_YbeY"/>
    <property type="match status" value="1"/>
</dbReference>
<evidence type="ECO:0000256" key="2">
    <source>
        <dbReference type="ARBA" id="ARBA00022722"/>
    </source>
</evidence>
<feature type="binding site" evidence="7">
    <location>
        <position position="101"/>
    </location>
    <ligand>
        <name>Zn(2+)</name>
        <dbReference type="ChEBI" id="CHEBI:29105"/>
        <note>catalytic</note>
    </ligand>
</feature>
<keyword evidence="7" id="KW-0690">Ribosome biogenesis</keyword>
<evidence type="ECO:0000256" key="7">
    <source>
        <dbReference type="HAMAP-Rule" id="MF_00009"/>
    </source>
</evidence>
<protein>
    <recommendedName>
        <fullName evidence="7">Endoribonuclease YbeY</fullName>
        <ecNumber evidence="7">3.1.-.-</ecNumber>
    </recommendedName>
</protein>
<dbReference type="EMBL" id="LCRM01000032">
    <property type="protein sequence ID" value="KKW36090.1"/>
    <property type="molecule type" value="Genomic_DNA"/>
</dbReference>
<evidence type="ECO:0000256" key="5">
    <source>
        <dbReference type="ARBA" id="ARBA00022801"/>
    </source>
</evidence>
<feature type="binding site" evidence="7">
    <location>
        <position position="105"/>
    </location>
    <ligand>
        <name>Zn(2+)</name>
        <dbReference type="ChEBI" id="CHEBI:29105"/>
        <note>catalytic</note>
    </ligand>
</feature>
<dbReference type="EC" id="3.1.-.-" evidence="7"/>
<evidence type="ECO:0000313" key="8">
    <source>
        <dbReference type="EMBL" id="KKW36090.1"/>
    </source>
</evidence>
<dbReference type="InterPro" id="IPR023091">
    <property type="entry name" value="MetalPrtase_cat_dom_sf_prd"/>
</dbReference>
<keyword evidence="2 7" id="KW-0540">Nuclease</keyword>
<dbReference type="NCBIfam" id="TIGR00043">
    <property type="entry name" value="rRNA maturation RNase YbeY"/>
    <property type="match status" value="1"/>
</dbReference>
<keyword evidence="5 7" id="KW-0378">Hydrolase</keyword>
<comment type="function">
    <text evidence="7">Single strand-specific metallo-endoribonuclease involved in late-stage 70S ribosome quality control and in maturation of the 3' terminus of the 16S rRNA.</text>
</comment>
<dbReference type="GO" id="GO:0005737">
    <property type="term" value="C:cytoplasm"/>
    <property type="evidence" value="ECO:0007669"/>
    <property type="project" value="UniProtKB-SubCell"/>
</dbReference>
<comment type="similarity">
    <text evidence="1 7">Belongs to the endoribonuclease YbeY family.</text>
</comment>
<dbReference type="Proteomes" id="UP000034290">
    <property type="component" value="Unassembled WGS sequence"/>
</dbReference>
<evidence type="ECO:0000256" key="4">
    <source>
        <dbReference type="ARBA" id="ARBA00022759"/>
    </source>
</evidence>
<dbReference type="SUPFAM" id="SSF55486">
    <property type="entry name" value="Metalloproteases ('zincins'), catalytic domain"/>
    <property type="match status" value="1"/>
</dbReference>